<feature type="transmembrane region" description="Helical" evidence="8">
    <location>
        <begin position="261"/>
        <end position="280"/>
    </location>
</feature>
<feature type="transmembrane region" description="Helical" evidence="8">
    <location>
        <begin position="234"/>
        <end position="255"/>
    </location>
</feature>
<feature type="transmembrane region" description="Helical" evidence="8">
    <location>
        <begin position="134"/>
        <end position="155"/>
    </location>
</feature>
<feature type="transmembrane region" description="Helical" evidence="8">
    <location>
        <begin position="176"/>
        <end position="197"/>
    </location>
</feature>
<dbReference type="GO" id="GO:0005886">
    <property type="term" value="C:plasma membrane"/>
    <property type="evidence" value="ECO:0007669"/>
    <property type="project" value="UniProtKB-SubCell"/>
</dbReference>
<keyword evidence="7 8" id="KW-0472">Membrane</keyword>
<evidence type="ECO:0000256" key="2">
    <source>
        <dbReference type="ARBA" id="ARBA00010145"/>
    </source>
</evidence>
<evidence type="ECO:0000256" key="6">
    <source>
        <dbReference type="ARBA" id="ARBA00022989"/>
    </source>
</evidence>
<proteinExistence type="inferred from homology"/>
<evidence type="ECO:0000313" key="10">
    <source>
        <dbReference type="Proteomes" id="UP000280507"/>
    </source>
</evidence>
<dbReference type="Gene3D" id="1.20.1530.20">
    <property type="match status" value="1"/>
</dbReference>
<dbReference type="Proteomes" id="UP000280507">
    <property type="component" value="Unassembled WGS sequence"/>
</dbReference>
<dbReference type="EMBL" id="RIZG01000004">
    <property type="protein sequence ID" value="RNF50966.1"/>
    <property type="molecule type" value="Genomic_DNA"/>
</dbReference>
<evidence type="ECO:0000256" key="1">
    <source>
        <dbReference type="ARBA" id="ARBA00004651"/>
    </source>
</evidence>
<name>A0A3M8Q4D1_9GAMM</name>
<sequence length="318" mass="33742">MALDNFLDVLAFSFSITMPIFLILALGAVLYRIRLINDNFIDTASKLVFNVTLPALLFISISKTRVSSDTDFSLAIYAMAAVTITYLVLEYIFSFMMKNKADRAVVVQGAFRSNMGIIGLAYCVNAYGNDVFTVASIYLGGITVLFNILSVIGLSRALGKDTNAIAIARGIIKNPLIIAIVAAFIASGTGITLPPTLYKAGDYFAQMTLPLALLCAGASLHFGSMKSDMLGTVLASAGKLIFIPLTLTFGGYLLGYRGMELGVLFLMSSAPTASASYIMVRAMNGNAALAANIIAVTTLISLITTSIGVTVLRGLNLM</sequence>
<dbReference type="OrthoDB" id="9786439at2"/>
<comment type="similarity">
    <text evidence="2">Belongs to the auxin efflux carrier (TC 2.A.69) family.</text>
</comment>
<feature type="transmembrane region" description="Helical" evidence="8">
    <location>
        <begin position="74"/>
        <end position="93"/>
    </location>
</feature>
<organism evidence="9 10">
    <name type="scientific">Marinomonas hwangdonensis</name>
    <dbReference type="NCBI Taxonomy" id="1053647"/>
    <lineage>
        <taxon>Bacteria</taxon>
        <taxon>Pseudomonadati</taxon>
        <taxon>Pseudomonadota</taxon>
        <taxon>Gammaproteobacteria</taxon>
        <taxon>Oceanospirillales</taxon>
        <taxon>Oceanospirillaceae</taxon>
        <taxon>Marinomonas</taxon>
    </lineage>
</organism>
<evidence type="ECO:0000256" key="5">
    <source>
        <dbReference type="ARBA" id="ARBA00022692"/>
    </source>
</evidence>
<accession>A0A3M8Q4D1</accession>
<dbReference type="Pfam" id="PF03547">
    <property type="entry name" value="Mem_trans"/>
    <property type="match status" value="1"/>
</dbReference>
<comment type="caution">
    <text evidence="9">The sequence shown here is derived from an EMBL/GenBank/DDBJ whole genome shotgun (WGS) entry which is preliminary data.</text>
</comment>
<evidence type="ECO:0000256" key="8">
    <source>
        <dbReference type="SAM" id="Phobius"/>
    </source>
</evidence>
<protein>
    <submittedName>
        <fullName evidence="9">AEC family transporter</fullName>
    </submittedName>
</protein>
<evidence type="ECO:0000313" key="9">
    <source>
        <dbReference type="EMBL" id="RNF50966.1"/>
    </source>
</evidence>
<dbReference type="AlphaFoldDB" id="A0A3M8Q4D1"/>
<dbReference type="GO" id="GO:0055085">
    <property type="term" value="P:transmembrane transport"/>
    <property type="evidence" value="ECO:0007669"/>
    <property type="project" value="InterPro"/>
</dbReference>
<keyword evidence="5 8" id="KW-0812">Transmembrane</keyword>
<feature type="transmembrane region" description="Helical" evidence="8">
    <location>
        <begin position="6"/>
        <end position="31"/>
    </location>
</feature>
<dbReference type="PANTHER" id="PTHR36838:SF4">
    <property type="entry name" value="AUXIN EFFLUX CARRIER FAMILY PROTEIN"/>
    <property type="match status" value="1"/>
</dbReference>
<evidence type="ECO:0000256" key="3">
    <source>
        <dbReference type="ARBA" id="ARBA00022448"/>
    </source>
</evidence>
<dbReference type="RefSeq" id="WP_123095479.1">
    <property type="nucleotide sequence ID" value="NZ_RIZG01000004.1"/>
</dbReference>
<feature type="transmembrane region" description="Helical" evidence="8">
    <location>
        <begin position="43"/>
        <end position="62"/>
    </location>
</feature>
<dbReference type="PANTHER" id="PTHR36838">
    <property type="entry name" value="AUXIN EFFLUX CARRIER FAMILY PROTEIN"/>
    <property type="match status" value="1"/>
</dbReference>
<evidence type="ECO:0000256" key="7">
    <source>
        <dbReference type="ARBA" id="ARBA00023136"/>
    </source>
</evidence>
<keyword evidence="4" id="KW-1003">Cell membrane</keyword>
<gene>
    <name evidence="9" type="ORF">EBI00_08360</name>
</gene>
<reference evidence="9 10" key="1">
    <citation type="journal article" date="2012" name="Int. J. Syst. Evol. Microbiol.">
        <title>Marinomonas hwangdonensis sp. nov., isolated from seawater.</title>
        <authorList>
            <person name="Jung Y.T."/>
            <person name="Oh T.K."/>
            <person name="Yoon J.H."/>
        </authorList>
    </citation>
    <scope>NUCLEOTIDE SEQUENCE [LARGE SCALE GENOMIC DNA]</scope>
    <source>
        <strain evidence="9 10">HDW-15</strain>
    </source>
</reference>
<dbReference type="InterPro" id="IPR038770">
    <property type="entry name" value="Na+/solute_symporter_sf"/>
</dbReference>
<evidence type="ECO:0000256" key="4">
    <source>
        <dbReference type="ARBA" id="ARBA00022475"/>
    </source>
</evidence>
<comment type="subcellular location">
    <subcellularLocation>
        <location evidence="1">Cell membrane</location>
        <topology evidence="1">Multi-pass membrane protein</topology>
    </subcellularLocation>
</comment>
<keyword evidence="6 8" id="KW-1133">Transmembrane helix</keyword>
<dbReference type="InterPro" id="IPR004776">
    <property type="entry name" value="Mem_transp_PIN-like"/>
</dbReference>
<feature type="transmembrane region" description="Helical" evidence="8">
    <location>
        <begin position="287"/>
        <end position="312"/>
    </location>
</feature>
<keyword evidence="3" id="KW-0813">Transport</keyword>
<keyword evidence="10" id="KW-1185">Reference proteome</keyword>
<feature type="transmembrane region" description="Helical" evidence="8">
    <location>
        <begin position="105"/>
        <end position="128"/>
    </location>
</feature>